<dbReference type="CDD" id="cd02440">
    <property type="entry name" value="AdoMet_MTases"/>
    <property type="match status" value="1"/>
</dbReference>
<dbReference type="AlphaFoldDB" id="A0A5C3NUN3"/>
<dbReference type="PANTHER" id="PTHR43667:SF2">
    <property type="entry name" value="FATTY ACID C-METHYL TRANSFERASE"/>
    <property type="match status" value="1"/>
</dbReference>
<organism evidence="6 7">
    <name type="scientific">Polyporus arcularius HHB13444</name>
    <dbReference type="NCBI Taxonomy" id="1314778"/>
    <lineage>
        <taxon>Eukaryota</taxon>
        <taxon>Fungi</taxon>
        <taxon>Dikarya</taxon>
        <taxon>Basidiomycota</taxon>
        <taxon>Agaricomycotina</taxon>
        <taxon>Agaricomycetes</taxon>
        <taxon>Polyporales</taxon>
        <taxon>Polyporaceae</taxon>
        <taxon>Polyporus</taxon>
    </lineage>
</organism>
<dbReference type="InterPro" id="IPR050723">
    <property type="entry name" value="CFA/CMAS"/>
</dbReference>
<evidence type="ECO:0000313" key="7">
    <source>
        <dbReference type="Proteomes" id="UP000308197"/>
    </source>
</evidence>
<evidence type="ECO:0000313" key="6">
    <source>
        <dbReference type="EMBL" id="TFK80489.1"/>
    </source>
</evidence>
<reference evidence="6 7" key="1">
    <citation type="journal article" date="2019" name="Nat. Ecol. Evol.">
        <title>Megaphylogeny resolves global patterns of mushroom evolution.</title>
        <authorList>
            <person name="Varga T."/>
            <person name="Krizsan K."/>
            <person name="Foldi C."/>
            <person name="Dima B."/>
            <person name="Sanchez-Garcia M."/>
            <person name="Sanchez-Ramirez S."/>
            <person name="Szollosi G.J."/>
            <person name="Szarkandi J.G."/>
            <person name="Papp V."/>
            <person name="Albert L."/>
            <person name="Andreopoulos W."/>
            <person name="Angelini C."/>
            <person name="Antonin V."/>
            <person name="Barry K.W."/>
            <person name="Bougher N.L."/>
            <person name="Buchanan P."/>
            <person name="Buyck B."/>
            <person name="Bense V."/>
            <person name="Catcheside P."/>
            <person name="Chovatia M."/>
            <person name="Cooper J."/>
            <person name="Damon W."/>
            <person name="Desjardin D."/>
            <person name="Finy P."/>
            <person name="Geml J."/>
            <person name="Haridas S."/>
            <person name="Hughes K."/>
            <person name="Justo A."/>
            <person name="Karasinski D."/>
            <person name="Kautmanova I."/>
            <person name="Kiss B."/>
            <person name="Kocsube S."/>
            <person name="Kotiranta H."/>
            <person name="LaButti K.M."/>
            <person name="Lechner B.E."/>
            <person name="Liimatainen K."/>
            <person name="Lipzen A."/>
            <person name="Lukacs Z."/>
            <person name="Mihaltcheva S."/>
            <person name="Morgado L.N."/>
            <person name="Niskanen T."/>
            <person name="Noordeloos M.E."/>
            <person name="Ohm R.A."/>
            <person name="Ortiz-Santana B."/>
            <person name="Ovrebo C."/>
            <person name="Racz N."/>
            <person name="Riley R."/>
            <person name="Savchenko A."/>
            <person name="Shiryaev A."/>
            <person name="Soop K."/>
            <person name="Spirin V."/>
            <person name="Szebenyi C."/>
            <person name="Tomsovsky M."/>
            <person name="Tulloss R.E."/>
            <person name="Uehling J."/>
            <person name="Grigoriev I.V."/>
            <person name="Vagvolgyi C."/>
            <person name="Papp T."/>
            <person name="Martin F.M."/>
            <person name="Miettinen O."/>
            <person name="Hibbett D.S."/>
            <person name="Nagy L.G."/>
        </authorList>
    </citation>
    <scope>NUCLEOTIDE SEQUENCE [LARGE SCALE GENOMIC DNA]</scope>
    <source>
        <strain evidence="6 7">HHB13444</strain>
    </source>
</reference>
<evidence type="ECO:0000256" key="5">
    <source>
        <dbReference type="ARBA" id="ARBA00023098"/>
    </source>
</evidence>
<evidence type="ECO:0000256" key="1">
    <source>
        <dbReference type="ARBA" id="ARBA00010815"/>
    </source>
</evidence>
<dbReference type="SUPFAM" id="SSF53335">
    <property type="entry name" value="S-adenosyl-L-methionine-dependent methyltransferases"/>
    <property type="match status" value="1"/>
</dbReference>
<dbReference type="InParanoid" id="A0A5C3NUN3"/>
<dbReference type="GO" id="GO:0008610">
    <property type="term" value="P:lipid biosynthetic process"/>
    <property type="evidence" value="ECO:0007669"/>
    <property type="project" value="InterPro"/>
</dbReference>
<dbReference type="EMBL" id="ML211762">
    <property type="protein sequence ID" value="TFK80489.1"/>
    <property type="molecule type" value="Genomic_DNA"/>
</dbReference>
<dbReference type="STRING" id="1314778.A0A5C3NUN3"/>
<comment type="similarity">
    <text evidence="1">Belongs to the CFA/CMAS family.</text>
</comment>
<dbReference type="GO" id="GO:0032259">
    <property type="term" value="P:methylation"/>
    <property type="evidence" value="ECO:0007669"/>
    <property type="project" value="UniProtKB-KW"/>
</dbReference>
<keyword evidence="5" id="KW-0443">Lipid metabolism</keyword>
<gene>
    <name evidence="6" type="ORF">K466DRAFT_667641</name>
</gene>
<dbReference type="PIRSF" id="PIRSF003085">
    <property type="entry name" value="CMAS"/>
    <property type="match status" value="1"/>
</dbReference>
<evidence type="ECO:0000256" key="3">
    <source>
        <dbReference type="ARBA" id="ARBA00022679"/>
    </source>
</evidence>
<evidence type="ECO:0000256" key="2">
    <source>
        <dbReference type="ARBA" id="ARBA00022603"/>
    </source>
</evidence>
<dbReference type="Gene3D" id="3.40.50.150">
    <property type="entry name" value="Vaccinia Virus protein VP39"/>
    <property type="match status" value="1"/>
</dbReference>
<evidence type="ECO:0000256" key="4">
    <source>
        <dbReference type="ARBA" id="ARBA00022691"/>
    </source>
</evidence>
<dbReference type="InterPro" id="IPR029063">
    <property type="entry name" value="SAM-dependent_MTases_sf"/>
</dbReference>
<dbReference type="Pfam" id="PF02353">
    <property type="entry name" value="CMAS"/>
    <property type="match status" value="1"/>
</dbReference>
<keyword evidence="7" id="KW-1185">Reference proteome</keyword>
<keyword evidence="3" id="KW-0808">Transferase</keyword>
<keyword evidence="2" id="KW-0489">Methyltransferase</keyword>
<sequence length="464" mass="53092">MSSTHGTLPYLPTLRSRLVSAGYIRSWLSDSLTNYAKHRILDVLRKGVLKGSLRIEDKDSTYDFGTLTDKEPTVVMKVHSPDVWMRILTSADIGIAEAYMFQDIDVSSLTGLFDLWLNNRDTLLGLESGLSGVFAHYSALAMTWLGRYNPYMSKRHVEFAYDISNSFFQAFLSEDMMYSCPVWSDEENGINGDLKFGPTPGDLEAAQQRKIQSIIRKARLRPGDRLLEIGSGWGAMAVAAAKLGCTVDTITLSKEQLALVEVRARAAGVADRIRVHLCDYRDLPKDFEHSFDALISTEMIEAVGKRYLPTYFQVIDWALKRDRATMVLTSTSQPEHRHSEYQSDDFCRRYHWPNVYLPSATSLAVSVQDACPGKFVFTDLEDHTFHYPRALREWGRRLEKNFTPELAKELQERFPLFRDPKELEAFRRKWLYMFAYAEVGFARGYTTLPCWTFTRPENVPEVCA</sequence>
<dbReference type="PANTHER" id="PTHR43667">
    <property type="entry name" value="CYCLOPROPANE-FATTY-ACYL-PHOSPHOLIPID SYNTHASE"/>
    <property type="match status" value="1"/>
</dbReference>
<dbReference type="Proteomes" id="UP000308197">
    <property type="component" value="Unassembled WGS sequence"/>
</dbReference>
<protein>
    <submittedName>
        <fullName evidence="6">Cyclopropane fatty acid synthase</fullName>
    </submittedName>
</protein>
<name>A0A5C3NUN3_9APHY</name>
<dbReference type="GO" id="GO:0008168">
    <property type="term" value="F:methyltransferase activity"/>
    <property type="evidence" value="ECO:0007669"/>
    <property type="project" value="UniProtKB-KW"/>
</dbReference>
<dbReference type="InterPro" id="IPR003333">
    <property type="entry name" value="CMAS"/>
</dbReference>
<proteinExistence type="inferred from homology"/>
<accession>A0A5C3NUN3</accession>
<keyword evidence="4" id="KW-0949">S-adenosyl-L-methionine</keyword>